<evidence type="ECO:0000313" key="3">
    <source>
        <dbReference type="EMBL" id="CAA0837784.1"/>
    </source>
</evidence>
<organism evidence="3 4">
    <name type="scientific">Striga hermonthica</name>
    <name type="common">Purple witchweed</name>
    <name type="synonym">Buchnera hermonthica</name>
    <dbReference type="NCBI Taxonomy" id="68872"/>
    <lineage>
        <taxon>Eukaryota</taxon>
        <taxon>Viridiplantae</taxon>
        <taxon>Streptophyta</taxon>
        <taxon>Embryophyta</taxon>
        <taxon>Tracheophyta</taxon>
        <taxon>Spermatophyta</taxon>
        <taxon>Magnoliopsida</taxon>
        <taxon>eudicotyledons</taxon>
        <taxon>Gunneridae</taxon>
        <taxon>Pentapetalae</taxon>
        <taxon>asterids</taxon>
        <taxon>lamiids</taxon>
        <taxon>Lamiales</taxon>
        <taxon>Orobanchaceae</taxon>
        <taxon>Buchnereae</taxon>
        <taxon>Striga</taxon>
    </lineage>
</organism>
<dbReference type="PANTHER" id="PTHR46929">
    <property type="entry name" value="EXPRESSED PROTEIN"/>
    <property type="match status" value="1"/>
</dbReference>
<evidence type="ECO:0000313" key="4">
    <source>
        <dbReference type="Proteomes" id="UP001153555"/>
    </source>
</evidence>
<reference evidence="3" key="1">
    <citation type="submission" date="2019-12" db="EMBL/GenBank/DDBJ databases">
        <authorList>
            <person name="Scholes J."/>
        </authorList>
    </citation>
    <scope>NUCLEOTIDE SEQUENCE</scope>
</reference>
<dbReference type="EMBL" id="CACSLK010030614">
    <property type="protein sequence ID" value="CAA0837784.1"/>
    <property type="molecule type" value="Genomic_DNA"/>
</dbReference>
<dbReference type="AlphaFoldDB" id="A0A9N7NWK0"/>
<comment type="caution">
    <text evidence="3">The sequence shown here is derived from an EMBL/GenBank/DDBJ whole genome shotgun (WGS) entry which is preliminary data.</text>
</comment>
<dbReference type="Proteomes" id="UP001153555">
    <property type="component" value="Unassembled WGS sequence"/>
</dbReference>
<dbReference type="OrthoDB" id="1112085at2759"/>
<evidence type="ECO:0000256" key="1">
    <source>
        <dbReference type="SAM" id="MobiDB-lite"/>
    </source>
</evidence>
<feature type="compositionally biased region" description="Basic and acidic residues" evidence="1">
    <location>
        <begin position="18"/>
        <end position="28"/>
    </location>
</feature>
<feature type="region of interest" description="Disordered" evidence="1">
    <location>
        <begin position="1"/>
        <end position="49"/>
    </location>
</feature>
<name>A0A9N7NWK0_STRHE</name>
<dbReference type="InterPro" id="IPR024752">
    <property type="entry name" value="Myb/SANT-like_dom"/>
</dbReference>
<protein>
    <recommendedName>
        <fullName evidence="2">Myb/SANT-like domain-containing protein</fullName>
    </recommendedName>
</protein>
<accession>A0A9N7NWK0</accession>
<dbReference type="Pfam" id="PF12776">
    <property type="entry name" value="Myb_DNA-bind_3"/>
    <property type="match status" value="1"/>
</dbReference>
<evidence type="ECO:0000259" key="2">
    <source>
        <dbReference type="Pfam" id="PF12776"/>
    </source>
</evidence>
<gene>
    <name evidence="3" type="ORF">SHERM_00180</name>
</gene>
<keyword evidence="4" id="KW-1185">Reference proteome</keyword>
<feature type="domain" description="Myb/SANT-like" evidence="2">
    <location>
        <begin position="65"/>
        <end position="161"/>
    </location>
</feature>
<sequence length="207" mass="23635">MDPSPPQEHPVTAAEANGEGREDLRAEGTTESTGSVSMTSPEKKDSGQQRCRVTVQLELHLVNAKWPPENEAVFVNILLDEVLLGNCVTEKFTPNQWLTILGKLTEQCPTFYPYKIKQLHNKYQRLKVYWKRFHTLLTKTTGLSWDAEKKVIKGSEEAWQRWTTANRKDHDLENRTCVNYEELTTIFHGTTATGSNTRASTQRLAEE</sequence>
<dbReference type="PANTHER" id="PTHR46929:SF3">
    <property type="entry name" value="MYB_SANT-LIKE DOMAIN-CONTAINING PROTEIN"/>
    <property type="match status" value="1"/>
</dbReference>
<feature type="compositionally biased region" description="Polar residues" evidence="1">
    <location>
        <begin position="29"/>
        <end position="40"/>
    </location>
</feature>
<proteinExistence type="predicted"/>